<name>A0A2P2KU95_RHIMU</name>
<evidence type="ECO:0000313" key="1">
    <source>
        <dbReference type="EMBL" id="MBX09301.1"/>
    </source>
</evidence>
<organism evidence="1">
    <name type="scientific">Rhizophora mucronata</name>
    <name type="common">Asiatic mangrove</name>
    <dbReference type="NCBI Taxonomy" id="61149"/>
    <lineage>
        <taxon>Eukaryota</taxon>
        <taxon>Viridiplantae</taxon>
        <taxon>Streptophyta</taxon>
        <taxon>Embryophyta</taxon>
        <taxon>Tracheophyta</taxon>
        <taxon>Spermatophyta</taxon>
        <taxon>Magnoliopsida</taxon>
        <taxon>eudicotyledons</taxon>
        <taxon>Gunneridae</taxon>
        <taxon>Pentapetalae</taxon>
        <taxon>rosids</taxon>
        <taxon>fabids</taxon>
        <taxon>Malpighiales</taxon>
        <taxon>Rhizophoraceae</taxon>
        <taxon>Rhizophora</taxon>
    </lineage>
</organism>
<reference evidence="1" key="1">
    <citation type="submission" date="2018-02" db="EMBL/GenBank/DDBJ databases">
        <title>Rhizophora mucronata_Transcriptome.</title>
        <authorList>
            <person name="Meera S.P."/>
            <person name="Sreeshan A."/>
            <person name="Augustine A."/>
        </authorList>
    </citation>
    <scope>NUCLEOTIDE SEQUENCE</scope>
    <source>
        <tissue evidence="1">Leaf</tissue>
    </source>
</reference>
<protein>
    <submittedName>
        <fullName evidence="1">Uncharacterized protein</fullName>
    </submittedName>
</protein>
<dbReference type="AlphaFoldDB" id="A0A2P2KU95"/>
<accession>A0A2P2KU95</accession>
<sequence length="54" mass="6283">MGDHTEAGIYIATMIQTNTRVTCRYILQHMHVPIQNTDREKKKKKLISNGTQLR</sequence>
<proteinExistence type="predicted"/>
<dbReference type="EMBL" id="GGEC01028817">
    <property type="protein sequence ID" value="MBX09301.1"/>
    <property type="molecule type" value="Transcribed_RNA"/>
</dbReference>